<keyword evidence="4" id="KW-0479">Metal-binding</keyword>
<evidence type="ECO:0000313" key="9">
    <source>
        <dbReference type="EMBL" id="ORC15388.1"/>
    </source>
</evidence>
<keyword evidence="5 8" id="KW-1133">Transmembrane helix</keyword>
<feature type="transmembrane region" description="Helical" evidence="8">
    <location>
        <begin position="40"/>
        <end position="63"/>
    </location>
</feature>
<evidence type="ECO:0000256" key="1">
    <source>
        <dbReference type="ARBA" id="ARBA00004370"/>
    </source>
</evidence>
<protein>
    <submittedName>
        <fullName evidence="9">Succinate dehydrogenase</fullName>
    </submittedName>
</protein>
<dbReference type="InterPro" id="IPR000701">
    <property type="entry name" value="SuccDH_FuR_B_TM-su"/>
</dbReference>
<evidence type="ECO:0000256" key="3">
    <source>
        <dbReference type="ARBA" id="ARBA00022692"/>
    </source>
</evidence>
<evidence type="ECO:0000256" key="5">
    <source>
        <dbReference type="ARBA" id="ARBA00022989"/>
    </source>
</evidence>
<feature type="transmembrane region" description="Helical" evidence="8">
    <location>
        <begin position="118"/>
        <end position="142"/>
    </location>
</feature>
<dbReference type="InterPro" id="IPR034804">
    <property type="entry name" value="SQR/QFR_C/D"/>
</dbReference>
<keyword evidence="6" id="KW-0408">Iron</keyword>
<dbReference type="Proteomes" id="UP000192359">
    <property type="component" value="Unassembled WGS sequence"/>
</dbReference>
<comment type="caution">
    <text evidence="9">The sequence shown here is derived from an EMBL/GenBank/DDBJ whole genome shotgun (WGS) entry which is preliminary data.</text>
</comment>
<gene>
    <name evidence="9" type="ORF">A7979_06475</name>
</gene>
<keyword evidence="10" id="KW-1185">Reference proteome</keyword>
<dbReference type="GO" id="GO:0016020">
    <property type="term" value="C:membrane"/>
    <property type="evidence" value="ECO:0007669"/>
    <property type="project" value="UniProtKB-SubCell"/>
</dbReference>
<dbReference type="RefSeq" id="WP_083093145.1">
    <property type="nucleotide sequence ID" value="NZ_LXWF01000043.1"/>
</dbReference>
<dbReference type="CDD" id="cd03500">
    <property type="entry name" value="SQR_TypeA_SdhD_like"/>
    <property type="match status" value="1"/>
</dbReference>
<evidence type="ECO:0000256" key="4">
    <source>
        <dbReference type="ARBA" id="ARBA00022723"/>
    </source>
</evidence>
<proteinExistence type="predicted"/>
<keyword evidence="3 8" id="KW-0812">Transmembrane</keyword>
<keyword evidence="7 8" id="KW-0472">Membrane</keyword>
<dbReference type="Gene3D" id="1.20.1300.10">
    <property type="entry name" value="Fumarate reductase/succinate dehydrogenase, transmembrane subunit"/>
    <property type="match status" value="1"/>
</dbReference>
<evidence type="ECO:0000313" key="10">
    <source>
        <dbReference type="Proteomes" id="UP000192359"/>
    </source>
</evidence>
<dbReference type="GO" id="GO:0046872">
    <property type="term" value="F:metal ion binding"/>
    <property type="evidence" value="ECO:0007669"/>
    <property type="project" value="UniProtKB-KW"/>
</dbReference>
<dbReference type="OrthoDB" id="67843at2"/>
<keyword evidence="2" id="KW-0349">Heme</keyword>
<dbReference type="AlphaFoldDB" id="A0A1Y1RMP3"/>
<organism evidence="9 10">
    <name type="scientific">Rothia nasimurium</name>
    <dbReference type="NCBI Taxonomy" id="85336"/>
    <lineage>
        <taxon>Bacteria</taxon>
        <taxon>Bacillati</taxon>
        <taxon>Actinomycetota</taxon>
        <taxon>Actinomycetes</taxon>
        <taxon>Micrococcales</taxon>
        <taxon>Micrococcaceae</taxon>
        <taxon>Rothia</taxon>
    </lineage>
</organism>
<name>A0A1Y1RMP3_9MICC</name>
<sequence length="161" mass="17801">MATPLKTKISVPRSRDNTVSGIKYNRASSKRNNFEMLAWLYMRVSGVLLVILIFGHLFVNLMMGEGVHRIDFGFVGGKLANPFWQVWDLLLLWLAMLHGANGIRVIIDDYAEKDGVRFALKVALFVATAFVILLGTLVIFTFDPCPAGASADLLPSFCPAP</sequence>
<evidence type="ECO:0000256" key="8">
    <source>
        <dbReference type="SAM" id="Phobius"/>
    </source>
</evidence>
<comment type="subcellular location">
    <subcellularLocation>
        <location evidence="1">Membrane</location>
    </subcellularLocation>
</comment>
<accession>A0A1Y1RMP3</accession>
<dbReference type="Pfam" id="PF01127">
    <property type="entry name" value="Sdh_cyt"/>
    <property type="match status" value="1"/>
</dbReference>
<evidence type="ECO:0000256" key="2">
    <source>
        <dbReference type="ARBA" id="ARBA00022617"/>
    </source>
</evidence>
<feature type="transmembrane region" description="Helical" evidence="8">
    <location>
        <begin position="83"/>
        <end position="106"/>
    </location>
</feature>
<dbReference type="SUPFAM" id="SSF81343">
    <property type="entry name" value="Fumarate reductase respiratory complex transmembrane subunits"/>
    <property type="match status" value="1"/>
</dbReference>
<evidence type="ECO:0000256" key="7">
    <source>
        <dbReference type="ARBA" id="ARBA00023136"/>
    </source>
</evidence>
<reference evidence="9 10" key="1">
    <citation type="submission" date="2016-05" db="EMBL/GenBank/DDBJ databases">
        <title>Draft genome sequence of a porcine commensal Rothia nasimurium.</title>
        <authorList>
            <person name="Gaiser R.A."/>
            <person name="Van Baarlen P."/>
            <person name="Wells J.M."/>
        </authorList>
    </citation>
    <scope>NUCLEOTIDE SEQUENCE [LARGE SCALE GENOMIC DNA]</scope>
    <source>
        <strain evidence="9 10">PT-32</strain>
    </source>
</reference>
<evidence type="ECO:0000256" key="6">
    <source>
        <dbReference type="ARBA" id="ARBA00023004"/>
    </source>
</evidence>
<dbReference type="EMBL" id="LXWF01000043">
    <property type="protein sequence ID" value="ORC15388.1"/>
    <property type="molecule type" value="Genomic_DNA"/>
</dbReference>